<sequence>MRVVFFLWDFGRGGAETVVFNLSNYLCEKGNEVHILTINSKDELSGRLDKRVRFTTFNKKRIISSLIPLIRFMRTEN</sequence>
<dbReference type="InterPro" id="IPR028098">
    <property type="entry name" value="Glyco_trans_4-like_N"/>
</dbReference>
<feature type="domain" description="Glycosyltransferase subfamily 4-like N-terminal" evidence="1">
    <location>
        <begin position="13"/>
        <end position="72"/>
    </location>
</feature>
<dbReference type="AlphaFoldDB" id="A0A382P6K4"/>
<evidence type="ECO:0000259" key="1">
    <source>
        <dbReference type="Pfam" id="PF13439"/>
    </source>
</evidence>
<feature type="non-terminal residue" evidence="2">
    <location>
        <position position="77"/>
    </location>
</feature>
<dbReference type="EMBL" id="UINC01104370">
    <property type="protein sequence ID" value="SVC67461.1"/>
    <property type="molecule type" value="Genomic_DNA"/>
</dbReference>
<dbReference type="SUPFAM" id="SSF53756">
    <property type="entry name" value="UDP-Glycosyltransferase/glycogen phosphorylase"/>
    <property type="match status" value="1"/>
</dbReference>
<gene>
    <name evidence="2" type="ORF">METZ01_LOCUS320315</name>
</gene>
<name>A0A382P6K4_9ZZZZ</name>
<evidence type="ECO:0000313" key="2">
    <source>
        <dbReference type="EMBL" id="SVC67461.1"/>
    </source>
</evidence>
<accession>A0A382P6K4</accession>
<protein>
    <recommendedName>
        <fullName evidence="1">Glycosyltransferase subfamily 4-like N-terminal domain-containing protein</fullName>
    </recommendedName>
</protein>
<reference evidence="2" key="1">
    <citation type="submission" date="2018-05" db="EMBL/GenBank/DDBJ databases">
        <authorList>
            <person name="Lanie J.A."/>
            <person name="Ng W.-L."/>
            <person name="Kazmierczak K.M."/>
            <person name="Andrzejewski T.M."/>
            <person name="Davidsen T.M."/>
            <person name="Wayne K.J."/>
            <person name="Tettelin H."/>
            <person name="Glass J.I."/>
            <person name="Rusch D."/>
            <person name="Podicherti R."/>
            <person name="Tsui H.-C.T."/>
            <person name="Winkler M.E."/>
        </authorList>
    </citation>
    <scope>NUCLEOTIDE SEQUENCE</scope>
</reference>
<dbReference type="Gene3D" id="3.40.50.2000">
    <property type="entry name" value="Glycogen Phosphorylase B"/>
    <property type="match status" value="1"/>
</dbReference>
<organism evidence="2">
    <name type="scientific">marine metagenome</name>
    <dbReference type="NCBI Taxonomy" id="408172"/>
    <lineage>
        <taxon>unclassified sequences</taxon>
        <taxon>metagenomes</taxon>
        <taxon>ecological metagenomes</taxon>
    </lineage>
</organism>
<dbReference type="Pfam" id="PF13439">
    <property type="entry name" value="Glyco_transf_4"/>
    <property type="match status" value="1"/>
</dbReference>
<proteinExistence type="predicted"/>